<accession>A0A507Z8Z2</accession>
<dbReference type="RefSeq" id="WP_141422763.1">
    <property type="nucleotide sequence ID" value="NZ_VIAR01000019.1"/>
</dbReference>
<dbReference type="PANTHER" id="PTHR43179">
    <property type="entry name" value="RHAMNOSYLTRANSFERASE WBBL"/>
    <property type="match status" value="1"/>
</dbReference>
<evidence type="ECO:0000313" key="5">
    <source>
        <dbReference type="EMBL" id="TQD33497.1"/>
    </source>
</evidence>
<proteinExistence type="inferred from homology"/>
<dbReference type="EMBL" id="VIAR01000019">
    <property type="protein sequence ID" value="TQD33497.1"/>
    <property type="molecule type" value="Genomic_DNA"/>
</dbReference>
<comment type="caution">
    <text evidence="5">The sequence shown here is derived from an EMBL/GenBank/DDBJ whole genome shotgun (WGS) entry which is preliminary data.</text>
</comment>
<dbReference type="Proteomes" id="UP000317169">
    <property type="component" value="Unassembled WGS sequence"/>
</dbReference>
<name>A0A507Z8Z2_9FLAO</name>
<dbReference type="CDD" id="cd00761">
    <property type="entry name" value="Glyco_tranf_GTA_type"/>
    <property type="match status" value="1"/>
</dbReference>
<gene>
    <name evidence="5" type="ORF">FKR84_13055</name>
</gene>
<evidence type="ECO:0000256" key="2">
    <source>
        <dbReference type="ARBA" id="ARBA00022676"/>
    </source>
</evidence>
<dbReference type="InterPro" id="IPR001173">
    <property type="entry name" value="Glyco_trans_2-like"/>
</dbReference>
<reference evidence="5 6" key="1">
    <citation type="submission" date="2019-06" db="EMBL/GenBank/DDBJ databases">
        <title>Flavibacter putida gen. nov., sp. nov., a novel marine bacterium of the family Flavobacteriaceae isolated from coastal seawater.</title>
        <authorList>
            <person name="Feng X."/>
        </authorList>
    </citation>
    <scope>NUCLEOTIDE SEQUENCE [LARGE SCALE GENOMIC DNA]</scope>
    <source>
        <strain evidence="5 6">PLHSN227</strain>
    </source>
</reference>
<keyword evidence="6" id="KW-1185">Reference proteome</keyword>
<dbReference type="Pfam" id="PF00535">
    <property type="entry name" value="Glycos_transf_2"/>
    <property type="match status" value="1"/>
</dbReference>
<sequence length="295" mass="33748">MKAFSIIIPTLNRTEYLLNTLQDLVGQKYSPGFEILVIDQSEKPDKAVQAFAEKNTVVKYHFITEFRGLPEARNYGAQLAKHPYLLYLDDDISCKENLLQEHANILEKEAVGVCAGGITEVYKPNKEQPVGKFIWQAATPLRGFHKKDKKEVDHAGGGNFAVKRKVYLEVKGIDEQLTKGAALYEETDFCLRVKKAGYQIYFNCNAHVMHLAAETGGCRVPEIEKYIFSLSRNRSLLIERHLPWYFKITAHLYLLKLVAAYYKAYRNPHIWKNYKTGKTEGKALGKLDLKNEQTK</sequence>
<keyword evidence="3 5" id="KW-0808">Transferase</keyword>
<organism evidence="5 6">
    <name type="scientific">Haloflavibacter putidus</name>
    <dbReference type="NCBI Taxonomy" id="2576776"/>
    <lineage>
        <taxon>Bacteria</taxon>
        <taxon>Pseudomonadati</taxon>
        <taxon>Bacteroidota</taxon>
        <taxon>Flavobacteriia</taxon>
        <taxon>Flavobacteriales</taxon>
        <taxon>Flavobacteriaceae</taxon>
        <taxon>Haloflavibacter</taxon>
    </lineage>
</organism>
<evidence type="ECO:0000256" key="3">
    <source>
        <dbReference type="ARBA" id="ARBA00022679"/>
    </source>
</evidence>
<keyword evidence="2" id="KW-0328">Glycosyltransferase</keyword>
<feature type="domain" description="Glycosyltransferase 2-like" evidence="4">
    <location>
        <begin position="5"/>
        <end position="167"/>
    </location>
</feature>
<dbReference type="SUPFAM" id="SSF53448">
    <property type="entry name" value="Nucleotide-diphospho-sugar transferases"/>
    <property type="match status" value="1"/>
</dbReference>
<protein>
    <submittedName>
        <fullName evidence="5">Glycosyltransferase family 2 protein</fullName>
    </submittedName>
</protein>
<evidence type="ECO:0000259" key="4">
    <source>
        <dbReference type="Pfam" id="PF00535"/>
    </source>
</evidence>
<evidence type="ECO:0000313" key="6">
    <source>
        <dbReference type="Proteomes" id="UP000317169"/>
    </source>
</evidence>
<evidence type="ECO:0000256" key="1">
    <source>
        <dbReference type="ARBA" id="ARBA00006739"/>
    </source>
</evidence>
<dbReference type="AlphaFoldDB" id="A0A507Z8Z2"/>
<dbReference type="PANTHER" id="PTHR43179:SF12">
    <property type="entry name" value="GALACTOFURANOSYLTRANSFERASE GLFT2"/>
    <property type="match status" value="1"/>
</dbReference>
<dbReference type="OrthoDB" id="1493960at2"/>
<dbReference type="Gene3D" id="3.90.550.10">
    <property type="entry name" value="Spore Coat Polysaccharide Biosynthesis Protein SpsA, Chain A"/>
    <property type="match status" value="1"/>
</dbReference>
<dbReference type="InterPro" id="IPR029044">
    <property type="entry name" value="Nucleotide-diphossugar_trans"/>
</dbReference>
<comment type="similarity">
    <text evidence="1">Belongs to the glycosyltransferase 2 family.</text>
</comment>
<dbReference type="GO" id="GO:0016757">
    <property type="term" value="F:glycosyltransferase activity"/>
    <property type="evidence" value="ECO:0007669"/>
    <property type="project" value="UniProtKB-KW"/>
</dbReference>